<feature type="chain" id="PRO_5046554693" evidence="1">
    <location>
        <begin position="25"/>
        <end position="249"/>
    </location>
</feature>
<evidence type="ECO:0000313" key="2">
    <source>
        <dbReference type="EMBL" id="MEZ0474577.1"/>
    </source>
</evidence>
<organism evidence="2 3">
    <name type="scientific">Luteimonas salinilitoris</name>
    <dbReference type="NCBI Taxonomy" id="3237697"/>
    <lineage>
        <taxon>Bacteria</taxon>
        <taxon>Pseudomonadati</taxon>
        <taxon>Pseudomonadota</taxon>
        <taxon>Gammaproteobacteria</taxon>
        <taxon>Lysobacterales</taxon>
        <taxon>Lysobacteraceae</taxon>
        <taxon>Luteimonas</taxon>
    </lineage>
</organism>
<dbReference type="EMBL" id="JBFWIC010000008">
    <property type="protein sequence ID" value="MEZ0474577.1"/>
    <property type="molecule type" value="Genomic_DNA"/>
</dbReference>
<protein>
    <submittedName>
        <fullName evidence="2">Murein L,D-transpeptidase catalytic domain family protein</fullName>
    </submittedName>
</protein>
<evidence type="ECO:0000313" key="3">
    <source>
        <dbReference type="Proteomes" id="UP001566331"/>
    </source>
</evidence>
<dbReference type="PANTHER" id="PTHR38477">
    <property type="entry name" value="HYPOTHETICAL EXPORTED PROTEIN"/>
    <property type="match status" value="1"/>
</dbReference>
<dbReference type="Pfam" id="PF13645">
    <property type="entry name" value="YkuD_2"/>
    <property type="match status" value="1"/>
</dbReference>
<accession>A0ABV4HPC0</accession>
<dbReference type="InterPro" id="IPR032676">
    <property type="entry name" value="YkuD_2"/>
</dbReference>
<comment type="caution">
    <text evidence="2">The sequence shown here is derived from an EMBL/GenBank/DDBJ whole genome shotgun (WGS) entry which is preliminary data.</text>
</comment>
<gene>
    <name evidence="2" type="ORF">AB6713_08085</name>
</gene>
<dbReference type="PANTHER" id="PTHR38477:SF1">
    <property type="entry name" value="MUREIN L,D-TRANSPEPTIDASE CATALYTIC DOMAIN FAMILY PROTEIN"/>
    <property type="match status" value="1"/>
</dbReference>
<feature type="signal peptide" evidence="1">
    <location>
        <begin position="1"/>
        <end position="24"/>
    </location>
</feature>
<reference evidence="2 3" key="1">
    <citation type="submission" date="2024-07" db="EMBL/GenBank/DDBJ databases">
        <title>Luteimonas salilacus sp. nov., isolated from the shore soil of Salt Lake in Tibet of China.</title>
        <authorList>
            <person name="Zhang X."/>
            <person name="Li A."/>
        </authorList>
    </citation>
    <scope>NUCLEOTIDE SEQUENCE [LARGE SCALE GENOMIC DNA]</scope>
    <source>
        <strain evidence="2 3">B3-2-R+30</strain>
    </source>
</reference>
<keyword evidence="1" id="KW-0732">Signal</keyword>
<name>A0ABV4HPC0_9GAMM</name>
<evidence type="ECO:0000256" key="1">
    <source>
        <dbReference type="SAM" id="SignalP"/>
    </source>
</evidence>
<sequence>MLRPLTHAALAAALFTVLAPAGHAGAPLHAATLARLAPDADRGVLALALGAMRCAQNHGIAMDAERLAVIDYRRPSLEPRLWVFDLTERKLLYEEHVAHGQGSGHNFARRFSNRSGSHESSLGLFVTGGTYTGRNGYSLRMQGLEAGVNDQAQARAIVMHGASYVDPHAGHAMGRLGRSWGCPAVRNIVAQPMIDTLKGGQFVFAYYPDEDWLRRSSFLHCGAVGTQTAAGRRAVSETTEGRPLLAAPR</sequence>
<proteinExistence type="predicted"/>
<dbReference type="Proteomes" id="UP001566331">
    <property type="component" value="Unassembled WGS sequence"/>
</dbReference>
<keyword evidence="3" id="KW-1185">Reference proteome</keyword>